<dbReference type="Proteomes" id="UP000281084">
    <property type="component" value="Unassembled WGS sequence"/>
</dbReference>
<keyword evidence="1" id="KW-0732">Signal</keyword>
<accession>A0A3A8G3T6</accession>
<sequence>MKKYILKSLGLTMVLSALVACQTTPMPQKNAALGLLICEPNELCPIVQVSWNEQALDHVGIKVSLDSVQQYYDIQKITFSNGTEQLSYGPTAKTTNRMYFGMHRSQNNFSIPTSLVYTLKGDNISMSVHTNQGTLERYIYKSGQESLIYQQLKSIRAQK</sequence>
<name>A0A3A8G3T6_9GAMM</name>
<dbReference type="EMBL" id="RAXZ01000023">
    <property type="protein sequence ID" value="RKG49584.1"/>
    <property type="molecule type" value="Genomic_DNA"/>
</dbReference>
<evidence type="ECO:0000313" key="2">
    <source>
        <dbReference type="EMBL" id="RKG49584.1"/>
    </source>
</evidence>
<dbReference type="PROSITE" id="PS51257">
    <property type="entry name" value="PROKAR_LIPOPROTEIN"/>
    <property type="match status" value="1"/>
</dbReference>
<evidence type="ECO:0008006" key="4">
    <source>
        <dbReference type="Google" id="ProtNLM"/>
    </source>
</evidence>
<dbReference type="RefSeq" id="WP_120368035.1">
    <property type="nucleotide sequence ID" value="NZ_RAXZ01000023.1"/>
</dbReference>
<proteinExistence type="predicted"/>
<evidence type="ECO:0000313" key="3">
    <source>
        <dbReference type="Proteomes" id="UP000281084"/>
    </source>
</evidence>
<protein>
    <recommendedName>
        <fullName evidence="4">Copper resistance protein NlpE</fullName>
    </recommendedName>
</protein>
<comment type="caution">
    <text evidence="2">The sequence shown here is derived from an EMBL/GenBank/DDBJ whole genome shotgun (WGS) entry which is preliminary data.</text>
</comment>
<feature type="signal peptide" evidence="1">
    <location>
        <begin position="1"/>
        <end position="19"/>
    </location>
</feature>
<organism evidence="2 3">
    <name type="scientific">Acinetobacter cumulans</name>
    <dbReference type="NCBI Taxonomy" id="2136182"/>
    <lineage>
        <taxon>Bacteria</taxon>
        <taxon>Pseudomonadati</taxon>
        <taxon>Pseudomonadota</taxon>
        <taxon>Gammaproteobacteria</taxon>
        <taxon>Moraxellales</taxon>
        <taxon>Moraxellaceae</taxon>
        <taxon>Acinetobacter</taxon>
    </lineage>
</organism>
<reference evidence="2 3" key="1">
    <citation type="submission" date="2018-09" db="EMBL/GenBank/DDBJ databases">
        <title>The draft genome of Acinetobacter spp. strains.</title>
        <authorList>
            <person name="Qin J."/>
            <person name="Feng Y."/>
            <person name="Zong Z."/>
        </authorList>
    </citation>
    <scope>NUCLEOTIDE SEQUENCE [LARGE SCALE GENOMIC DNA]</scope>
    <source>
        <strain evidence="2 3">WCHAc060002</strain>
    </source>
</reference>
<gene>
    <name evidence="2" type="ORF">D7V64_13585</name>
</gene>
<evidence type="ECO:0000256" key="1">
    <source>
        <dbReference type="SAM" id="SignalP"/>
    </source>
</evidence>
<feature type="chain" id="PRO_5017392884" description="Copper resistance protein NlpE" evidence="1">
    <location>
        <begin position="20"/>
        <end position="159"/>
    </location>
</feature>
<dbReference type="AlphaFoldDB" id="A0A3A8G3T6"/>